<feature type="coiled-coil region" evidence="1">
    <location>
        <begin position="789"/>
        <end position="847"/>
    </location>
</feature>
<dbReference type="HOGENOM" id="CLU_004785_2_1_6"/>
<dbReference type="FunCoup" id="W0DW95">
    <property type="interactions" value="89"/>
</dbReference>
<dbReference type="GO" id="GO:0016887">
    <property type="term" value="F:ATP hydrolysis activity"/>
    <property type="evidence" value="ECO:0007669"/>
    <property type="project" value="InterPro"/>
</dbReference>
<feature type="coiled-coil region" evidence="1">
    <location>
        <begin position="333"/>
        <end position="425"/>
    </location>
</feature>
<feature type="coiled-coil region" evidence="1">
    <location>
        <begin position="585"/>
        <end position="615"/>
    </location>
</feature>
<dbReference type="PANTHER" id="PTHR32114:SF2">
    <property type="entry name" value="ABC TRANSPORTER ABCH.3"/>
    <property type="match status" value="1"/>
</dbReference>
<dbReference type="InterPro" id="IPR027417">
    <property type="entry name" value="P-loop_NTPase"/>
</dbReference>
<dbReference type="OrthoDB" id="9795626at2"/>
<dbReference type="AlphaFoldDB" id="W0DW95"/>
<dbReference type="PANTHER" id="PTHR32114">
    <property type="entry name" value="ABC TRANSPORTER ABCH.3"/>
    <property type="match status" value="1"/>
</dbReference>
<protein>
    <submittedName>
        <fullName evidence="3">Chromosome segregation protein SMC</fullName>
    </submittedName>
</protein>
<evidence type="ECO:0000259" key="2">
    <source>
        <dbReference type="Pfam" id="PF13476"/>
    </source>
</evidence>
<dbReference type="InParanoid" id="W0DW95"/>
<dbReference type="InterPro" id="IPR038729">
    <property type="entry name" value="Rad50/SbcC_AAA"/>
</dbReference>
<keyword evidence="1" id="KW-0175">Coiled coil</keyword>
<sequence>MKPRYLKIQAFGPFAQTETIDFSRLGHNPLFLINGTTGSGKSTLLDAMTFALYGDTTGKERDASDMRCQYAAADLPTEVEFSFELGNTHYRVMRKPVQRRPKSRGEGFTEQAAEGFLYATDASGQTRLLVDKKVKELTERVVALIGLDSEQFRQVMVLPQGLFRKLLLAESKDREPILSKLFQTHLYKQLEDSIKAQAAQVRQQKDAQRQQLMGILQTVDCRDKEELVQQSQQIEQAIVTFQPEYDQAAQALKHHEQALEAAQALGKRFAQRDELVAQYQQHLQGEPGIAQLRRQSRQAQAVEKAYPFYSALQQVKQALNDSQLKMSQDDQALAQAQADLVTANTALRQAETAYQARDGLTQQLHQLEQLRPKITQLDEATAQLTQLERQAQQERQARDQSKNQLEALLERQQMLEKRITQLNQSLPDQVALTQQHHNLQALMTQYQAWSKLTQKRQQRVADSTDKQQLLNDAKAALQQAQHRLNQLEYAWHLGQAAILAQTLQPQQACPVCGSVTHPQPAQWQQDITPVEQADLTQAKDQLSRALQACSAAEIALTDCQTAITALDEQLAELLALSPQLPSLDNAQLIAQQQQLTQALEDAETLQQHLHEFKQQLPTLVAQVQPAQRAVDSANQAWHQTQTELALAQQSLTSLQQQIPDDYRAPGLLTAQIAQLHQQREQLQQDLNNAQTQQAQQQKTVTMLTQRLASQHAHQQTLVTQHQQAQADWLAAVAASEFSDEAELLAARVAESTYQAWLAEIHRFEQAEAKYCGGIEQLNLELAGMSVPDLNQLTEQLAHQQQIFNQHKKQWDDLQLNQAKLHSAQQQLQRLEQKSQALEAEYQVIGTLSEVLSGDNQAKISLQRFVLGVLLDDVLATATLRLRAMTKGRYELLRKDARNKGTKASGLDLEVFDSYTGQSRPVATLSGGESFLAALALALALSDVVQAYAGGIKLDTLFIDEGFGSLDPDSLELAIDTLKSLQMSGRTIGIISHVQELKEQMALRIDVVASAQGSQIKLVGL</sequence>
<feature type="domain" description="Rad50/SbcC-type AAA" evidence="2">
    <location>
        <begin position="6"/>
        <end position="235"/>
    </location>
</feature>
<reference evidence="3 4" key="1">
    <citation type="submission" date="2013-12" db="EMBL/GenBank/DDBJ databases">
        <authorList>
            <consortium name="DOE Joint Genome Institute"/>
            <person name="Kappler U."/>
            <person name="Huntemann M."/>
            <person name="Han J."/>
            <person name="Chen A."/>
            <person name="Kyrpides N."/>
            <person name="Mavromatis K."/>
            <person name="Markowitz V."/>
            <person name="Palaniappan K."/>
            <person name="Ivanova N."/>
            <person name="Schaumberg A."/>
            <person name="Pati A."/>
            <person name="Liolios K."/>
            <person name="Nordberg H.P."/>
            <person name="Cantor M.N."/>
            <person name="Hua S.X."/>
            <person name="Woyke T."/>
        </authorList>
    </citation>
    <scope>NUCLEOTIDE SEQUENCE [LARGE SCALE GENOMIC DNA]</scope>
    <source>
        <strain evidence="4">AL2</strain>
    </source>
</reference>
<evidence type="ECO:0000256" key="1">
    <source>
        <dbReference type="SAM" id="Coils"/>
    </source>
</evidence>
<dbReference type="KEGG" id="tao:THIAE_05095"/>
<feature type="coiled-coil region" evidence="1">
    <location>
        <begin position="672"/>
        <end position="699"/>
    </location>
</feature>
<accession>W0DW95</accession>
<name>W0DW95_9GAMM</name>
<organism evidence="3 4">
    <name type="scientific">Thiomicrospira aerophila AL3</name>
    <dbReference type="NCBI Taxonomy" id="717772"/>
    <lineage>
        <taxon>Bacteria</taxon>
        <taxon>Pseudomonadati</taxon>
        <taxon>Pseudomonadota</taxon>
        <taxon>Gammaproteobacteria</taxon>
        <taxon>Thiotrichales</taxon>
        <taxon>Piscirickettsiaceae</taxon>
        <taxon>Thiomicrospira</taxon>
    </lineage>
</organism>
<keyword evidence="4" id="KW-1185">Reference proteome</keyword>
<dbReference type="Proteomes" id="UP000005380">
    <property type="component" value="Chromosome"/>
</dbReference>
<dbReference type="Pfam" id="PF13476">
    <property type="entry name" value="AAA_23"/>
    <property type="match status" value="1"/>
</dbReference>
<dbReference type="Gene3D" id="3.40.50.300">
    <property type="entry name" value="P-loop containing nucleotide triphosphate hydrolases"/>
    <property type="match status" value="2"/>
</dbReference>
<gene>
    <name evidence="3" type="ORF">THIAE_05095</name>
</gene>
<evidence type="ECO:0000313" key="3">
    <source>
        <dbReference type="EMBL" id="AHF01254.1"/>
    </source>
</evidence>
<proteinExistence type="predicted"/>
<dbReference type="RefSeq" id="WP_006460318.1">
    <property type="nucleotide sequence ID" value="NZ_CP007030.1"/>
</dbReference>
<dbReference type="STRING" id="717772.THIAE_05095"/>
<dbReference type="EMBL" id="CP007030">
    <property type="protein sequence ID" value="AHF01254.1"/>
    <property type="molecule type" value="Genomic_DNA"/>
</dbReference>
<dbReference type="eggNOG" id="COG0419">
    <property type="taxonomic scope" value="Bacteria"/>
</dbReference>
<evidence type="ECO:0000313" key="4">
    <source>
        <dbReference type="Proteomes" id="UP000005380"/>
    </source>
</evidence>
<dbReference type="SUPFAM" id="SSF52540">
    <property type="entry name" value="P-loop containing nucleoside triphosphate hydrolases"/>
    <property type="match status" value="2"/>
</dbReference>
<dbReference type="Pfam" id="PF13558">
    <property type="entry name" value="SbcC_Walker_B"/>
    <property type="match status" value="1"/>
</dbReference>
<dbReference type="GO" id="GO:0006302">
    <property type="term" value="P:double-strand break repair"/>
    <property type="evidence" value="ECO:0007669"/>
    <property type="project" value="InterPro"/>
</dbReference>